<dbReference type="GO" id="GO:0006617">
    <property type="term" value="P:SRP-dependent cotranslational protein targeting to membrane, signal sequence recognition"/>
    <property type="evidence" value="ECO:0007669"/>
    <property type="project" value="EnsemblFungi"/>
</dbReference>
<name>G8JPE4_ERECY</name>
<dbReference type="Proteomes" id="UP000006790">
    <property type="component" value="Chromosome 2"/>
</dbReference>
<dbReference type="HOGENOM" id="CLU_065433_1_1_1"/>
<proteinExistence type="predicted"/>
<dbReference type="EMBL" id="CP002498">
    <property type="protein sequence ID" value="AET38411.1"/>
    <property type="molecule type" value="Genomic_DNA"/>
</dbReference>
<protein>
    <recommendedName>
        <fullName evidence="8">Signal recognition particle SEC65 subunit</fullName>
    </recommendedName>
</protein>
<dbReference type="GO" id="GO:0005786">
    <property type="term" value="C:signal recognition particle, endoplasmic reticulum targeting"/>
    <property type="evidence" value="ECO:0007669"/>
    <property type="project" value="UniProtKB-KW"/>
</dbReference>
<evidence type="ECO:0000313" key="7">
    <source>
        <dbReference type="Proteomes" id="UP000006790"/>
    </source>
</evidence>
<gene>
    <name evidence="6" type="ordered locus">Ecym_2704</name>
</gene>
<feature type="compositionally biased region" description="Basic residues" evidence="5">
    <location>
        <begin position="252"/>
        <end position="263"/>
    </location>
</feature>
<keyword evidence="7" id="KW-1185">Reference proteome</keyword>
<dbReference type="SUPFAM" id="SSF69695">
    <property type="entry name" value="SRP19"/>
    <property type="match status" value="1"/>
</dbReference>
<evidence type="ECO:0000256" key="5">
    <source>
        <dbReference type="SAM" id="MobiDB-lite"/>
    </source>
</evidence>
<dbReference type="Pfam" id="PF01922">
    <property type="entry name" value="SRP19"/>
    <property type="match status" value="1"/>
</dbReference>
<dbReference type="Gene3D" id="3.30.56.30">
    <property type="entry name" value="Signal recognition particle, SRP19-like subunit"/>
    <property type="match status" value="1"/>
</dbReference>
<evidence type="ECO:0000256" key="2">
    <source>
        <dbReference type="ARBA" id="ARBA00022490"/>
    </source>
</evidence>
<sequence length="263" mass="30255">MPKLEEINDIDDVDNFHMDLAELDPSLRTPIAPKITPTVVRSQDVDERPLYPNMAHSEQQGPSFTFINPDTGKVEDSARITNEDMDGLKKFQILYPCYFDKNRTHKQGRKVPVELAVENPLAKTIADACRYLGMVCVFEGEKTHPQDFGNPGRVRVLLKEDKKPISFSYTTKRFLMRRVSEYLQAHPTTLESLKEVPYGPEFDGIKLRRIPMVKGFQMNDIVPLHSSFTMEHPMTKGIYEVPKPAPSDKQYKTPKNKYKVVRR</sequence>
<dbReference type="OrthoDB" id="2190947at2759"/>
<keyword evidence="3" id="KW-0733">Signal recognition particle</keyword>
<keyword evidence="2" id="KW-0963">Cytoplasm</keyword>
<dbReference type="eggNOG" id="KOG3198">
    <property type="taxonomic scope" value="Eukaryota"/>
</dbReference>
<organism evidence="6 7">
    <name type="scientific">Eremothecium cymbalariae (strain CBS 270.75 / DBVPG 7215 / KCTC 17166 / NRRL Y-17582)</name>
    <name type="common">Yeast</name>
    <dbReference type="NCBI Taxonomy" id="931890"/>
    <lineage>
        <taxon>Eukaryota</taxon>
        <taxon>Fungi</taxon>
        <taxon>Dikarya</taxon>
        <taxon>Ascomycota</taxon>
        <taxon>Saccharomycotina</taxon>
        <taxon>Saccharomycetes</taxon>
        <taxon>Saccharomycetales</taxon>
        <taxon>Saccharomycetaceae</taxon>
        <taxon>Eremothecium</taxon>
    </lineage>
</organism>
<evidence type="ECO:0000256" key="4">
    <source>
        <dbReference type="ARBA" id="ARBA00023274"/>
    </source>
</evidence>
<dbReference type="InParanoid" id="G8JPE4"/>
<dbReference type="RefSeq" id="XP_003645228.1">
    <property type="nucleotide sequence ID" value="XM_003645180.1"/>
</dbReference>
<dbReference type="FunCoup" id="G8JPE4">
    <property type="interactions" value="86"/>
</dbReference>
<dbReference type="InterPro" id="IPR036521">
    <property type="entry name" value="SRP19-like_sf"/>
</dbReference>
<evidence type="ECO:0000256" key="1">
    <source>
        <dbReference type="ARBA" id="ARBA00004496"/>
    </source>
</evidence>
<dbReference type="FunFam" id="3.30.56.30:FF:000003">
    <property type="entry name" value="Signal recognition particle SEC65 subunit"/>
    <property type="match status" value="1"/>
</dbReference>
<dbReference type="AlphaFoldDB" id="G8JPE4"/>
<dbReference type="KEGG" id="erc:Ecym_2704"/>
<dbReference type="InterPro" id="IPR002778">
    <property type="entry name" value="Signal_recog_particle_SRP19"/>
</dbReference>
<evidence type="ECO:0008006" key="8">
    <source>
        <dbReference type="Google" id="ProtNLM"/>
    </source>
</evidence>
<dbReference type="PANTHER" id="PTHR17453">
    <property type="entry name" value="SIGNAL RECOGNITION PARTICLE 19 KD PROTEIN"/>
    <property type="match status" value="1"/>
</dbReference>
<keyword evidence="4" id="KW-0687">Ribonucleoprotein</keyword>
<accession>G8JPE4</accession>
<dbReference type="OMA" id="IPKVKGF"/>
<evidence type="ECO:0000256" key="3">
    <source>
        <dbReference type="ARBA" id="ARBA00023135"/>
    </source>
</evidence>
<dbReference type="GO" id="GO:0008312">
    <property type="term" value="F:7S RNA binding"/>
    <property type="evidence" value="ECO:0007669"/>
    <property type="project" value="EnsemblFungi"/>
</dbReference>
<dbReference type="GeneID" id="11471980"/>
<comment type="subcellular location">
    <subcellularLocation>
        <location evidence="1">Cytoplasm</location>
    </subcellularLocation>
</comment>
<dbReference type="PANTHER" id="PTHR17453:SF0">
    <property type="entry name" value="SIGNAL RECOGNITION PARTICLE 19 KDA PROTEIN"/>
    <property type="match status" value="1"/>
</dbReference>
<evidence type="ECO:0000313" key="6">
    <source>
        <dbReference type="EMBL" id="AET38411.1"/>
    </source>
</evidence>
<feature type="region of interest" description="Disordered" evidence="5">
    <location>
        <begin position="239"/>
        <end position="263"/>
    </location>
</feature>
<dbReference type="STRING" id="931890.G8JPE4"/>
<reference evidence="7" key="1">
    <citation type="journal article" date="2012" name="G3 (Bethesda)">
        <title>Pichia sorbitophila, an interspecies yeast hybrid reveals early steps of genome resolution following polyploidization.</title>
        <authorList>
            <person name="Leh Louis V."/>
            <person name="Despons L."/>
            <person name="Friedrich A."/>
            <person name="Martin T."/>
            <person name="Durrens P."/>
            <person name="Casaregola S."/>
            <person name="Neuveglise C."/>
            <person name="Fairhead C."/>
            <person name="Marck C."/>
            <person name="Cruz J.A."/>
            <person name="Straub M.L."/>
            <person name="Kugler V."/>
            <person name="Sacerdot C."/>
            <person name="Uzunov Z."/>
            <person name="Thierry A."/>
            <person name="Weiss S."/>
            <person name="Bleykasten C."/>
            <person name="De Montigny J."/>
            <person name="Jacques N."/>
            <person name="Jung P."/>
            <person name="Lemaire M."/>
            <person name="Mallet S."/>
            <person name="Morel G."/>
            <person name="Richard G.F."/>
            <person name="Sarkar A."/>
            <person name="Savel G."/>
            <person name="Schacherer J."/>
            <person name="Seret M.L."/>
            <person name="Talla E."/>
            <person name="Samson G."/>
            <person name="Jubin C."/>
            <person name="Poulain J."/>
            <person name="Vacherie B."/>
            <person name="Barbe V."/>
            <person name="Pelletier E."/>
            <person name="Sherman D.J."/>
            <person name="Westhof E."/>
            <person name="Weissenbach J."/>
            <person name="Baret P.V."/>
            <person name="Wincker P."/>
            <person name="Gaillardin C."/>
            <person name="Dujon B."/>
            <person name="Souciet J.L."/>
        </authorList>
    </citation>
    <scope>NUCLEOTIDE SEQUENCE [LARGE SCALE GENOMIC DNA]</scope>
    <source>
        <strain evidence="7">CBS 270.75 / DBVPG 7215 / KCTC 17166 / NRRL Y-17582</strain>
    </source>
</reference>